<protein>
    <submittedName>
        <fullName evidence="2">Uncharacterized protein</fullName>
    </submittedName>
</protein>
<feature type="region of interest" description="Disordered" evidence="1">
    <location>
        <begin position="1"/>
        <end position="35"/>
    </location>
</feature>
<dbReference type="EMBL" id="CDPU01000062">
    <property type="protein sequence ID" value="CEO56158.1"/>
    <property type="molecule type" value="Genomic_DNA"/>
</dbReference>
<evidence type="ECO:0000313" key="2">
    <source>
        <dbReference type="EMBL" id="CEO56158.1"/>
    </source>
</evidence>
<feature type="non-terminal residue" evidence="2">
    <location>
        <position position="1"/>
    </location>
</feature>
<accession>A0A0B7KEZ9</accession>
<sequence>FWSSALHATERSKGQTQHPNVHLEPDRVGSGAIDRPRHSHDGRWFLDSGGLAESTPSTRIASANPLFNSLARNSIHFVLHLLPGSFNLSARP</sequence>
<proteinExistence type="predicted"/>
<organism evidence="2">
    <name type="scientific">Bionectria ochroleuca</name>
    <name type="common">Gliocladium roseum</name>
    <dbReference type="NCBI Taxonomy" id="29856"/>
    <lineage>
        <taxon>Eukaryota</taxon>
        <taxon>Fungi</taxon>
        <taxon>Dikarya</taxon>
        <taxon>Ascomycota</taxon>
        <taxon>Pezizomycotina</taxon>
        <taxon>Sordariomycetes</taxon>
        <taxon>Hypocreomycetidae</taxon>
        <taxon>Hypocreales</taxon>
        <taxon>Bionectriaceae</taxon>
        <taxon>Clonostachys</taxon>
    </lineage>
</organism>
<feature type="non-terminal residue" evidence="2">
    <location>
        <position position="92"/>
    </location>
</feature>
<dbReference type="AlphaFoldDB" id="A0A0B7KEZ9"/>
<gene>
    <name evidence="2" type="ORF">BN869_000012216_1</name>
</gene>
<reference evidence="2" key="1">
    <citation type="submission" date="2015-01" db="EMBL/GenBank/DDBJ databases">
        <authorList>
            <person name="Durling Mikael"/>
        </authorList>
    </citation>
    <scope>NUCLEOTIDE SEQUENCE</scope>
</reference>
<evidence type="ECO:0000256" key="1">
    <source>
        <dbReference type="SAM" id="MobiDB-lite"/>
    </source>
</evidence>
<name>A0A0B7KEZ9_BIOOC</name>